<accession>A0A841JRW0</accession>
<gene>
    <name evidence="2" type="ORF">HNQ77_002074</name>
</gene>
<protein>
    <submittedName>
        <fullName evidence="2">Uncharacterized protein</fullName>
    </submittedName>
</protein>
<feature type="region of interest" description="Disordered" evidence="1">
    <location>
        <begin position="35"/>
        <end position="66"/>
    </location>
</feature>
<dbReference type="AlphaFoldDB" id="A0A841JRW0"/>
<dbReference type="Proteomes" id="UP000538666">
    <property type="component" value="Unassembled WGS sequence"/>
</dbReference>
<feature type="compositionally biased region" description="Low complexity" evidence="1">
    <location>
        <begin position="35"/>
        <end position="54"/>
    </location>
</feature>
<keyword evidence="3" id="KW-1185">Reference proteome</keyword>
<evidence type="ECO:0000256" key="1">
    <source>
        <dbReference type="SAM" id="MobiDB-lite"/>
    </source>
</evidence>
<dbReference type="OrthoDB" id="119678at2"/>
<comment type="caution">
    <text evidence="2">The sequence shown here is derived from an EMBL/GenBank/DDBJ whole genome shotgun (WGS) entry which is preliminary data.</text>
</comment>
<name>A0A841JRW0_9BACT</name>
<organism evidence="2 3">
    <name type="scientific">Silvibacterium bohemicum</name>
    <dbReference type="NCBI Taxonomy" id="1577686"/>
    <lineage>
        <taxon>Bacteria</taxon>
        <taxon>Pseudomonadati</taxon>
        <taxon>Acidobacteriota</taxon>
        <taxon>Terriglobia</taxon>
        <taxon>Terriglobales</taxon>
        <taxon>Acidobacteriaceae</taxon>
        <taxon>Silvibacterium</taxon>
    </lineage>
</organism>
<reference evidence="2 3" key="1">
    <citation type="submission" date="2020-08" db="EMBL/GenBank/DDBJ databases">
        <title>Genomic Encyclopedia of Type Strains, Phase IV (KMG-IV): sequencing the most valuable type-strain genomes for metagenomic binning, comparative biology and taxonomic classification.</title>
        <authorList>
            <person name="Goeker M."/>
        </authorList>
    </citation>
    <scope>NUCLEOTIDE SEQUENCE [LARGE SCALE GENOMIC DNA]</scope>
    <source>
        <strain evidence="2 3">DSM 103733</strain>
    </source>
</reference>
<proteinExistence type="predicted"/>
<sequence>MSGSEAQLSAQATVGTSTSTNLALLPDAPSFEVALQTNLTQSSSETLSSSASQQADSEPQAVPAERQIPNYRPFKVREKLYLFDLIGPRAFVVAGIQAGVDQSRTLKVPYPPDGFVGSGNHPAHGAIPEWGEGADGYAKRYASRFGQELAGTTIRYGLGELLQEDVTYHRCTCTGVLPRISHAFVYSLVAYTKSGRAVPSLPAIVSPFLASEIAVKAWYPARYNTSDALRTSANVYYTLPFKNLFYEFRKR</sequence>
<evidence type="ECO:0000313" key="2">
    <source>
        <dbReference type="EMBL" id="MBB6144122.1"/>
    </source>
</evidence>
<dbReference type="RefSeq" id="WP_050059206.1">
    <property type="nucleotide sequence ID" value="NZ_JACHEK010000004.1"/>
</dbReference>
<dbReference type="EMBL" id="JACHEK010000004">
    <property type="protein sequence ID" value="MBB6144122.1"/>
    <property type="molecule type" value="Genomic_DNA"/>
</dbReference>
<evidence type="ECO:0000313" key="3">
    <source>
        <dbReference type="Proteomes" id="UP000538666"/>
    </source>
</evidence>